<feature type="active site" evidence="3">
    <location>
        <position position="349"/>
    </location>
</feature>
<comment type="similarity">
    <text evidence="1">Belongs to the 'GDXG' lipolytic enzyme family.</text>
</comment>
<feature type="domain" description="Alpha/beta hydrolase fold-3" evidence="5">
    <location>
        <begin position="119"/>
        <end position="260"/>
    </location>
</feature>
<reference evidence="6" key="2">
    <citation type="submission" date="2025-09" db="UniProtKB">
        <authorList>
            <consortium name="Ensembl"/>
        </authorList>
    </citation>
    <scope>IDENTIFICATION</scope>
</reference>
<evidence type="ECO:0000313" key="6">
    <source>
        <dbReference type="Ensembl" id="ENSSMRP00000011329.1"/>
    </source>
</evidence>
<dbReference type="Pfam" id="PF07859">
    <property type="entry name" value="Abhydrolase_3"/>
    <property type="match status" value="2"/>
</dbReference>
<dbReference type="InterPro" id="IPR013094">
    <property type="entry name" value="AB_hydrolase_3"/>
</dbReference>
<dbReference type="PIRSF" id="PIRSF037251">
    <property type="entry name" value="Arylacetamide_deacetylase"/>
    <property type="match status" value="1"/>
</dbReference>
<evidence type="ECO:0000256" key="3">
    <source>
        <dbReference type="PIRSR" id="PIRSR037251-1"/>
    </source>
</evidence>
<dbReference type="Proteomes" id="UP000694421">
    <property type="component" value="Unplaced"/>
</dbReference>
<dbReference type="GO" id="GO:0016020">
    <property type="term" value="C:membrane"/>
    <property type="evidence" value="ECO:0007669"/>
    <property type="project" value="InterPro"/>
</dbReference>
<evidence type="ECO:0000259" key="5">
    <source>
        <dbReference type="Pfam" id="PF07859"/>
    </source>
</evidence>
<dbReference type="GO" id="GO:0052689">
    <property type="term" value="F:carboxylic ester hydrolase activity"/>
    <property type="evidence" value="ECO:0007669"/>
    <property type="project" value="InterPro"/>
</dbReference>
<reference evidence="6" key="1">
    <citation type="submission" date="2025-08" db="UniProtKB">
        <authorList>
            <consortium name="Ensembl"/>
        </authorList>
    </citation>
    <scope>IDENTIFICATION</scope>
</reference>
<sequence>MELNHTFLAVFLPTLVFPFVLLFAWVVYQGLSQSEIPSGIDQPMKLRILYCLMDFSSYLGKILENLCLCSEIHFIRFVQEGRKLRDDPHLNIKDRFFEDIPVRFYERRRPKPEQNRRAVVYFHGGGFMFGNSHDHICRYIAKESDSVVVSVGYRLFPEKQYPSQFKDCLTATICFMKTAEDYGVDPTRVIICGDSVGGNFAASVCQALVGNPDVTQPLAQILIYPGLQALDFNLPSYQQNRAVPILNREQVIEIALKYFNRDLSLVDSVVQGRHVPKDFKERFGKWISSENIPDEFKARGFKPHLDSSFANDVYELVKQGLETTFSPLMAEETVVSRLPRTCIVTCEYDVLRDDGILYKKRLEDNGVPVTWHHIENGFHGVISFFDGWLAFPSGKKGMDNIISGISK</sequence>
<evidence type="ECO:0000256" key="4">
    <source>
        <dbReference type="SAM" id="Phobius"/>
    </source>
</evidence>
<dbReference type="SUPFAM" id="SSF53474">
    <property type="entry name" value="alpha/beta-Hydrolases"/>
    <property type="match status" value="1"/>
</dbReference>
<name>A0A8D0BP80_SALMN</name>
<dbReference type="Gene3D" id="3.40.50.1820">
    <property type="entry name" value="alpha/beta hydrolase"/>
    <property type="match status" value="1"/>
</dbReference>
<dbReference type="PANTHER" id="PTHR48081:SF32">
    <property type="entry name" value="ALPHA_BETA HYDROLASE FOLD-3 DOMAIN-CONTAINING PROTEIN"/>
    <property type="match status" value="1"/>
</dbReference>
<dbReference type="GeneTree" id="ENSGT00940000163565"/>
<keyword evidence="4" id="KW-1133">Transmembrane helix</keyword>
<keyword evidence="4" id="KW-0472">Membrane</keyword>
<keyword evidence="2" id="KW-0378">Hydrolase</keyword>
<organism evidence="6 7">
    <name type="scientific">Salvator merianae</name>
    <name type="common">Argentine black and white tegu</name>
    <name type="synonym">Tupinambis merianae</name>
    <dbReference type="NCBI Taxonomy" id="96440"/>
    <lineage>
        <taxon>Eukaryota</taxon>
        <taxon>Metazoa</taxon>
        <taxon>Chordata</taxon>
        <taxon>Craniata</taxon>
        <taxon>Vertebrata</taxon>
        <taxon>Euteleostomi</taxon>
        <taxon>Lepidosauria</taxon>
        <taxon>Squamata</taxon>
        <taxon>Bifurcata</taxon>
        <taxon>Unidentata</taxon>
        <taxon>Episquamata</taxon>
        <taxon>Laterata</taxon>
        <taxon>Teiioidea</taxon>
        <taxon>Teiidae</taxon>
        <taxon>Salvator</taxon>
    </lineage>
</organism>
<dbReference type="AlphaFoldDB" id="A0A8D0BP80"/>
<evidence type="ECO:0000256" key="2">
    <source>
        <dbReference type="ARBA" id="ARBA00022801"/>
    </source>
</evidence>
<feature type="active site" evidence="3">
    <location>
        <position position="195"/>
    </location>
</feature>
<dbReference type="InterPro" id="IPR029058">
    <property type="entry name" value="AB_hydrolase_fold"/>
</dbReference>
<keyword evidence="7" id="KW-1185">Reference proteome</keyword>
<dbReference type="OMA" id="WAIYCDL"/>
<feature type="domain" description="Alpha/beta hydrolase fold-3" evidence="5">
    <location>
        <begin position="322"/>
        <end position="382"/>
    </location>
</feature>
<evidence type="ECO:0000256" key="1">
    <source>
        <dbReference type="ARBA" id="ARBA00010515"/>
    </source>
</evidence>
<dbReference type="InterPro" id="IPR017157">
    <property type="entry name" value="Arylacetamide_deacetylase"/>
</dbReference>
<dbReference type="PANTHER" id="PTHR48081">
    <property type="entry name" value="AB HYDROLASE SUPERFAMILY PROTEIN C4A8.06C"/>
    <property type="match status" value="1"/>
</dbReference>
<feature type="transmembrane region" description="Helical" evidence="4">
    <location>
        <begin position="7"/>
        <end position="28"/>
    </location>
</feature>
<protein>
    <recommendedName>
        <fullName evidence="5">Alpha/beta hydrolase fold-3 domain-containing protein</fullName>
    </recommendedName>
</protein>
<dbReference type="Ensembl" id="ENSSMRT00000013193.1">
    <property type="protein sequence ID" value="ENSSMRP00000011329.1"/>
    <property type="gene ID" value="ENSSMRG00000008902.1"/>
</dbReference>
<dbReference type="InterPro" id="IPR050300">
    <property type="entry name" value="GDXG_lipolytic_enzyme"/>
</dbReference>
<feature type="active site" evidence="3">
    <location>
        <position position="379"/>
    </location>
</feature>
<proteinExistence type="inferred from homology"/>
<evidence type="ECO:0000313" key="7">
    <source>
        <dbReference type="Proteomes" id="UP000694421"/>
    </source>
</evidence>
<accession>A0A8D0BP80</accession>
<keyword evidence="4" id="KW-0812">Transmembrane</keyword>